<dbReference type="GO" id="GO:0005198">
    <property type="term" value="F:structural molecule activity"/>
    <property type="evidence" value="ECO:0007669"/>
    <property type="project" value="InterPro"/>
</dbReference>
<evidence type="ECO:0000313" key="19">
    <source>
        <dbReference type="EMBL" id="EER17140.1"/>
    </source>
</evidence>
<evidence type="ECO:0000256" key="15">
    <source>
        <dbReference type="SAM" id="MobiDB-lite"/>
    </source>
</evidence>
<evidence type="ECO:0000256" key="9">
    <source>
        <dbReference type="ARBA" id="ARBA00022927"/>
    </source>
</evidence>
<dbReference type="InterPro" id="IPR017106">
    <property type="entry name" value="Coatomer_gsu"/>
</dbReference>
<dbReference type="OrthoDB" id="6537869at2759"/>
<dbReference type="GO" id="GO:0006891">
    <property type="term" value="P:intra-Golgi vesicle-mediated transport"/>
    <property type="evidence" value="ECO:0007669"/>
    <property type="project" value="TreeGrafter"/>
</dbReference>
<evidence type="ECO:0000256" key="4">
    <source>
        <dbReference type="ARBA" id="ARBA00011775"/>
    </source>
</evidence>
<dbReference type="InterPro" id="IPR013040">
    <property type="entry name" value="Coatomer_gsu_app_Ig-like_dom"/>
</dbReference>
<dbReference type="SUPFAM" id="SSF49348">
    <property type="entry name" value="Clathrin adaptor appendage domain"/>
    <property type="match status" value="1"/>
</dbReference>
<feature type="region of interest" description="Disordered" evidence="15">
    <location>
        <begin position="693"/>
        <end position="733"/>
    </location>
</feature>
<keyword evidence="12" id="KW-0968">Cytoplasmic vesicle</keyword>
<dbReference type="PIRSF" id="PIRSF037093">
    <property type="entry name" value="Coatomer_gamma_subunit"/>
    <property type="match status" value="1"/>
</dbReference>
<evidence type="ECO:0000256" key="13">
    <source>
        <dbReference type="ARBA" id="ARBA00025536"/>
    </source>
</evidence>
<reference evidence="19 20" key="1">
    <citation type="submission" date="2008-07" db="EMBL/GenBank/DDBJ databases">
        <authorList>
            <person name="El-Sayed N."/>
            <person name="Caler E."/>
            <person name="Inman J."/>
            <person name="Amedeo P."/>
            <person name="Hass B."/>
            <person name="Wortman J."/>
        </authorList>
    </citation>
    <scope>NUCLEOTIDE SEQUENCE [LARGE SCALE GENOMIC DNA]</scope>
    <source>
        <strain evidence="20">ATCC 50983 / TXsc</strain>
    </source>
</reference>
<keyword evidence="20" id="KW-1185">Reference proteome</keyword>
<evidence type="ECO:0000256" key="11">
    <source>
        <dbReference type="ARBA" id="ARBA00023136"/>
    </source>
</evidence>
<dbReference type="InterPro" id="IPR032154">
    <property type="entry name" value="Coatomer_g_Cpla"/>
</dbReference>
<dbReference type="Pfam" id="PF08752">
    <property type="entry name" value="COP-gamma_platf"/>
    <property type="match status" value="1"/>
</dbReference>
<evidence type="ECO:0000256" key="6">
    <source>
        <dbReference type="ARBA" id="ARBA00022490"/>
    </source>
</evidence>
<dbReference type="FunCoup" id="C5KEK2">
    <property type="interactions" value="1057"/>
</dbReference>
<evidence type="ECO:0000256" key="14">
    <source>
        <dbReference type="ARBA" id="ARBA00081297"/>
    </source>
</evidence>
<dbReference type="InterPro" id="IPR037067">
    <property type="entry name" value="Coatomer_gsu_app_sf"/>
</dbReference>
<dbReference type="InParanoid" id="C5KEK2"/>
<dbReference type="RefSeq" id="XP_002785344.1">
    <property type="nucleotide sequence ID" value="XM_002785298.1"/>
</dbReference>
<dbReference type="Proteomes" id="UP000007800">
    <property type="component" value="Unassembled WGS sequence"/>
</dbReference>
<dbReference type="Pfam" id="PF01602">
    <property type="entry name" value="Adaptin_N"/>
    <property type="match status" value="1"/>
</dbReference>
<dbReference type="InterPro" id="IPR011989">
    <property type="entry name" value="ARM-like"/>
</dbReference>
<evidence type="ECO:0000256" key="7">
    <source>
        <dbReference type="ARBA" id="ARBA00022737"/>
    </source>
</evidence>
<comment type="subcellular location">
    <subcellularLocation>
        <location evidence="2">Cytoplasmic vesicle</location>
        <location evidence="2">COPI-coated vesicle membrane</location>
        <topology evidence="2">Peripheral membrane protein</topology>
        <orientation evidence="2">Cytoplasmic side</orientation>
    </subcellularLocation>
    <subcellularLocation>
        <location evidence="1">Golgi apparatus membrane</location>
        <topology evidence="1">Peripheral membrane protein</topology>
        <orientation evidence="1">Cytoplasmic side</orientation>
    </subcellularLocation>
</comment>
<evidence type="ECO:0000256" key="2">
    <source>
        <dbReference type="ARBA" id="ARBA00004347"/>
    </source>
</evidence>
<dbReference type="AlphaFoldDB" id="C5KEK2"/>
<evidence type="ECO:0000256" key="10">
    <source>
        <dbReference type="ARBA" id="ARBA00023034"/>
    </source>
</evidence>
<dbReference type="PANTHER" id="PTHR10261">
    <property type="entry name" value="COATOMER SUBUNIT GAMMA"/>
    <property type="match status" value="1"/>
</dbReference>
<comment type="similarity">
    <text evidence="3">Belongs to the COPG family.</text>
</comment>
<dbReference type="InterPro" id="IPR012295">
    <property type="entry name" value="TBP_dom_sf"/>
</dbReference>
<feature type="compositionally biased region" description="Low complexity" evidence="15">
    <location>
        <begin position="693"/>
        <end position="708"/>
    </location>
</feature>
<keyword evidence="5" id="KW-0813">Transport</keyword>
<keyword evidence="6" id="KW-0963">Cytoplasm</keyword>
<feature type="domain" description="Coatomer gamma subunit appendage Ig-like subdomain" evidence="17">
    <location>
        <begin position="737"/>
        <end position="877"/>
    </location>
</feature>
<dbReference type="GO" id="GO:0006886">
    <property type="term" value="P:intracellular protein transport"/>
    <property type="evidence" value="ECO:0007669"/>
    <property type="project" value="InterPro"/>
</dbReference>
<dbReference type="Pfam" id="PF16381">
    <property type="entry name" value="Coatomer_g_Cpla"/>
    <property type="match status" value="1"/>
</dbReference>
<dbReference type="GO" id="GO:0030126">
    <property type="term" value="C:COPI vesicle coat"/>
    <property type="evidence" value="ECO:0007669"/>
    <property type="project" value="InterPro"/>
</dbReference>
<dbReference type="SUPFAM" id="SSF55711">
    <property type="entry name" value="Subdomain of clathrin and coatomer appendage domain"/>
    <property type="match status" value="1"/>
</dbReference>
<evidence type="ECO:0000256" key="3">
    <source>
        <dbReference type="ARBA" id="ARBA00010720"/>
    </source>
</evidence>
<gene>
    <name evidence="19" type="ORF">Pmar_PMAR009575</name>
</gene>
<proteinExistence type="inferred from homology"/>
<dbReference type="InterPro" id="IPR009028">
    <property type="entry name" value="Coatomer/calthrin_app_sub_C"/>
</dbReference>
<dbReference type="SUPFAM" id="SSF48371">
    <property type="entry name" value="ARM repeat"/>
    <property type="match status" value="1"/>
</dbReference>
<dbReference type="GO" id="GO:0009306">
    <property type="term" value="P:protein secretion"/>
    <property type="evidence" value="ECO:0007669"/>
    <property type="project" value="TreeGrafter"/>
</dbReference>
<keyword evidence="10" id="KW-0333">Golgi apparatus</keyword>
<protein>
    <recommendedName>
        <fullName evidence="14">Gamma-coat protein</fullName>
    </recommendedName>
</protein>
<comment type="subunit">
    <text evidence="4">Oligomeric complex that consists of at least the alpha, beta, beta', gamma, delta, epsilon and zeta subunits.</text>
</comment>
<dbReference type="GO" id="GO:0005783">
    <property type="term" value="C:endoplasmic reticulum"/>
    <property type="evidence" value="ECO:0007669"/>
    <property type="project" value="TreeGrafter"/>
</dbReference>
<dbReference type="FunFam" id="1.25.10.10:FF:000382">
    <property type="entry name" value="Coatomer subunit gamma"/>
    <property type="match status" value="1"/>
</dbReference>
<accession>C5KEK2</accession>
<evidence type="ECO:0000256" key="5">
    <source>
        <dbReference type="ARBA" id="ARBA00022448"/>
    </source>
</evidence>
<feature type="compositionally biased region" description="Gly residues" evidence="15">
    <location>
        <begin position="709"/>
        <end position="729"/>
    </location>
</feature>
<keyword evidence="7" id="KW-0677">Repeat</keyword>
<dbReference type="GO" id="GO:0000139">
    <property type="term" value="C:Golgi membrane"/>
    <property type="evidence" value="ECO:0007669"/>
    <property type="project" value="UniProtKB-SubCell"/>
</dbReference>
<dbReference type="Gene3D" id="2.60.40.1480">
    <property type="entry name" value="Coatomer, gamma subunit, appendage domain"/>
    <property type="match status" value="1"/>
</dbReference>
<evidence type="ECO:0000259" key="18">
    <source>
        <dbReference type="Pfam" id="PF16381"/>
    </source>
</evidence>
<evidence type="ECO:0000256" key="8">
    <source>
        <dbReference type="ARBA" id="ARBA00022892"/>
    </source>
</evidence>
<dbReference type="InterPro" id="IPR016024">
    <property type="entry name" value="ARM-type_fold"/>
</dbReference>
<feature type="domain" description="Clathrin/coatomer adaptor adaptin-like N-terminal" evidence="16">
    <location>
        <begin position="46"/>
        <end position="583"/>
    </location>
</feature>
<dbReference type="InterPro" id="IPR013041">
    <property type="entry name" value="Clathrin_app_Ig-like_sf"/>
</dbReference>
<evidence type="ECO:0000313" key="20">
    <source>
        <dbReference type="Proteomes" id="UP000007800"/>
    </source>
</evidence>
<name>C5KEK2_PERM5</name>
<comment type="function">
    <text evidence="13">The coatomer is a cytosolic protein complex that binds to dilysine motifs and reversibly associates with Golgi non-clathrin-coated vesicles, which further mediate biosynthetic protein transport from the ER, via the Golgi up to the trans Golgi network. Coatomer complex is required for budding from Golgi membranes, and is essential for the retrograde Golgi-to-ER transport of dilysine-tagged proteins.</text>
</comment>
<dbReference type="GO" id="GO:0005793">
    <property type="term" value="C:endoplasmic reticulum-Golgi intermediate compartment"/>
    <property type="evidence" value="ECO:0007669"/>
    <property type="project" value="TreeGrafter"/>
</dbReference>
<feature type="domain" description="Coatomer subunit gamma C-terminal" evidence="18">
    <location>
        <begin position="879"/>
        <end position="996"/>
    </location>
</feature>
<dbReference type="EMBL" id="GG672330">
    <property type="protein sequence ID" value="EER17140.1"/>
    <property type="molecule type" value="Genomic_DNA"/>
</dbReference>
<sequence length="1121" mass="122674">MNVDAIKEKVKEALKDNLKMDTDGKDDGVHIMILHSGNPWECEKPAVIQETRIFNSTPIDTVKCCKLITKILYLISQGEDFKGSELTDMFFGITKLFQSNNVKLRRMVYLVLKNLHPSETEVFIVTSCLTKDMQSTNDSYRANAIRVLSRILDPNMAAQVDRYLKSAIVDKCAFVQSAALVCGMQLMSTVPDLVRRWVSEVQSAAQNTSTPMVQYHALALLYDIKRNDRLALQKVLGQFTADGQAPPKSPMAVCSLIRYTGAALIAHDQDIVVERQLLNFLNTCLRHKSEMVQFESARAFFDLADVEIKKNPRQAVSMANQTIICNGVYDMSSAMAVMQVLLNSPKPVVRFAAIRCLNNLAKTRPGVVSRCNGDIEPLLSDTNRNIATLALTTLLKTGQEANIDKLVKQIQTLMSDISDVYKLDIVRAIRGLCIQYPSKHRVLMGFLSSSLREEGSHEFKKELVDTIILVISQVPEATDLGLLHLCEFIEDCEYPALCCRVLTFLASHVPSTEHPEKYIRFIYNRLILENAVVRGAAVDALTKIGLAVPTLRGDIVTLLETADKDNDDEVRDRIRLYTATMKDAMSPVSSDSTEATEDLEVLLTEKELPFSIGEHQHLLLYYAYTRYRLDALYDSMLVQMSDPTMHDKELDTSILPTPEAYRAQMREMEIERQQAMEASAAVASQSAIARMGGARPAAGGASETEASTGSGGGRAPPGTGNGAPGGGPSYGDTQQEFYQALAPLISSSDLGPLLHSSRGQMLTEQEAEYRVRGRKHIFKSYLVLEFVVTNTLEDVQLDNITVKLSGVEETGLFQEIGELGIATLAYGDSGSAYVVLQKVDGGIHCARFGACLEFTVREDGDDIGYKDEYPVEDITLTIGDHISPRGLPSGQFRQGWEAMHAQGGGETTAKHILAYKTLEQAIKGIQTSLNCEPCDGSGNTNTAARGHTLLLCGTFAGGMTVLVKCLLGIDPSRGCLLKLSVRAKSQAVTELVARAIEDQLGASHVILSITAAASSSSAAYRVSSHTGGYPPQAYLGGSSSSSSSHSAVDEYVKSLSPKDKHYLGLHTMGLFDKTDTFLPRHIGSGQSDIEEMCRVVGASSLKELIQETIPRIALPCSYSSF</sequence>
<dbReference type="Gene3D" id="1.25.10.10">
    <property type="entry name" value="Leucine-rich Repeat Variant"/>
    <property type="match status" value="2"/>
</dbReference>
<keyword evidence="8" id="KW-0931">ER-Golgi transport</keyword>
<evidence type="ECO:0000259" key="17">
    <source>
        <dbReference type="Pfam" id="PF08752"/>
    </source>
</evidence>
<evidence type="ECO:0000256" key="12">
    <source>
        <dbReference type="ARBA" id="ARBA00023329"/>
    </source>
</evidence>
<evidence type="ECO:0000256" key="1">
    <source>
        <dbReference type="ARBA" id="ARBA00004255"/>
    </source>
</evidence>
<dbReference type="PANTHER" id="PTHR10261:SF0">
    <property type="entry name" value="COATOMER SUBUNIT GAMMA-2"/>
    <property type="match status" value="1"/>
</dbReference>
<keyword evidence="9" id="KW-0653">Protein transport</keyword>
<dbReference type="GeneID" id="9053262"/>
<dbReference type="OMA" id="DFIEDCE"/>
<dbReference type="Gene3D" id="3.30.310.10">
    <property type="entry name" value="TATA-Binding Protein"/>
    <property type="match status" value="1"/>
</dbReference>
<keyword evidence="11" id="KW-0472">Membrane</keyword>
<evidence type="ECO:0000259" key="16">
    <source>
        <dbReference type="Pfam" id="PF01602"/>
    </source>
</evidence>
<dbReference type="GO" id="GO:0006888">
    <property type="term" value="P:endoplasmic reticulum to Golgi vesicle-mediated transport"/>
    <property type="evidence" value="ECO:0007669"/>
    <property type="project" value="TreeGrafter"/>
</dbReference>
<organism evidence="20">
    <name type="scientific">Perkinsus marinus (strain ATCC 50983 / TXsc)</name>
    <dbReference type="NCBI Taxonomy" id="423536"/>
    <lineage>
        <taxon>Eukaryota</taxon>
        <taxon>Sar</taxon>
        <taxon>Alveolata</taxon>
        <taxon>Perkinsozoa</taxon>
        <taxon>Perkinsea</taxon>
        <taxon>Perkinsida</taxon>
        <taxon>Perkinsidae</taxon>
        <taxon>Perkinsus</taxon>
    </lineage>
</organism>
<dbReference type="InterPro" id="IPR002553">
    <property type="entry name" value="Clathrin/coatomer_adapt-like_N"/>
</dbReference>